<name>A0A0C9WLK7_9AGAR</name>
<keyword evidence="3" id="KW-1185">Reference proteome</keyword>
<dbReference type="AlphaFoldDB" id="A0A0C9WLK7"/>
<gene>
    <name evidence="2" type="ORF">K443DRAFT_9990</name>
</gene>
<dbReference type="OrthoDB" id="3123203at2759"/>
<accession>A0A0C9WLK7</accession>
<proteinExistence type="predicted"/>
<evidence type="ECO:0000313" key="2">
    <source>
        <dbReference type="EMBL" id="KIJ97339.1"/>
    </source>
</evidence>
<reference evidence="2 3" key="1">
    <citation type="submission" date="2014-04" db="EMBL/GenBank/DDBJ databases">
        <authorList>
            <consortium name="DOE Joint Genome Institute"/>
            <person name="Kuo A."/>
            <person name="Kohler A."/>
            <person name="Nagy L.G."/>
            <person name="Floudas D."/>
            <person name="Copeland A."/>
            <person name="Barry K.W."/>
            <person name="Cichocki N."/>
            <person name="Veneault-Fourrey C."/>
            <person name="LaButti K."/>
            <person name="Lindquist E.A."/>
            <person name="Lipzen A."/>
            <person name="Lundell T."/>
            <person name="Morin E."/>
            <person name="Murat C."/>
            <person name="Sun H."/>
            <person name="Tunlid A."/>
            <person name="Henrissat B."/>
            <person name="Grigoriev I.V."/>
            <person name="Hibbett D.S."/>
            <person name="Martin F."/>
            <person name="Nordberg H.P."/>
            <person name="Cantor M.N."/>
            <person name="Hua S.X."/>
        </authorList>
    </citation>
    <scope>NUCLEOTIDE SEQUENCE [LARGE SCALE GENOMIC DNA]</scope>
    <source>
        <strain evidence="2 3">LaAM-08-1</strain>
    </source>
</reference>
<organism evidence="2 3">
    <name type="scientific">Laccaria amethystina LaAM-08-1</name>
    <dbReference type="NCBI Taxonomy" id="1095629"/>
    <lineage>
        <taxon>Eukaryota</taxon>
        <taxon>Fungi</taxon>
        <taxon>Dikarya</taxon>
        <taxon>Basidiomycota</taxon>
        <taxon>Agaricomycotina</taxon>
        <taxon>Agaricomycetes</taxon>
        <taxon>Agaricomycetidae</taxon>
        <taxon>Agaricales</taxon>
        <taxon>Agaricineae</taxon>
        <taxon>Hydnangiaceae</taxon>
        <taxon>Laccaria</taxon>
    </lineage>
</organism>
<sequence length="329" mass="36750">MHHPRGIGAYASSFTSLPEHVEVGRVASPKFPPSSACTGLPTSQLPGCLEKYEERRSRVHVGRLGREVECQNHLGGFKFLLNDDSIPRLVRLGFFAPAVQIRDNGTLHVEPPRDSCQVVRVCPDMLKGIGIEGRWPADIEVVKNIHFECTYHFRLTLINEGPMPILAAIFLGLPGRALPPVTTMAKMMSHRTLPRLPKGKDGSSFRQFNLKHGVNVAPRFPPYCCLVSRQREVEETRRKRGRREETGQTREPGHGDTFLTPIDSDLTPYLASNESSSVVTALRMALLICQEALDQCELGLVARQERIEGINERVREVQRAVGYREEAVG</sequence>
<protein>
    <submittedName>
        <fullName evidence="2">Uncharacterized protein</fullName>
    </submittedName>
</protein>
<evidence type="ECO:0000256" key="1">
    <source>
        <dbReference type="SAM" id="MobiDB-lite"/>
    </source>
</evidence>
<feature type="region of interest" description="Disordered" evidence="1">
    <location>
        <begin position="235"/>
        <end position="260"/>
    </location>
</feature>
<dbReference type="HOGENOM" id="CLU_844853_0_0_1"/>
<reference evidence="3" key="2">
    <citation type="submission" date="2015-01" db="EMBL/GenBank/DDBJ databases">
        <title>Evolutionary Origins and Diversification of the Mycorrhizal Mutualists.</title>
        <authorList>
            <consortium name="DOE Joint Genome Institute"/>
            <consortium name="Mycorrhizal Genomics Consortium"/>
            <person name="Kohler A."/>
            <person name="Kuo A."/>
            <person name="Nagy L.G."/>
            <person name="Floudas D."/>
            <person name="Copeland A."/>
            <person name="Barry K.W."/>
            <person name="Cichocki N."/>
            <person name="Veneault-Fourrey C."/>
            <person name="LaButti K."/>
            <person name="Lindquist E.A."/>
            <person name="Lipzen A."/>
            <person name="Lundell T."/>
            <person name="Morin E."/>
            <person name="Murat C."/>
            <person name="Riley R."/>
            <person name="Ohm R."/>
            <person name="Sun H."/>
            <person name="Tunlid A."/>
            <person name="Henrissat B."/>
            <person name="Grigoriev I.V."/>
            <person name="Hibbett D.S."/>
            <person name="Martin F."/>
        </authorList>
    </citation>
    <scope>NUCLEOTIDE SEQUENCE [LARGE SCALE GENOMIC DNA]</scope>
    <source>
        <strain evidence="3">LaAM-08-1</strain>
    </source>
</reference>
<dbReference type="Proteomes" id="UP000054477">
    <property type="component" value="Unassembled WGS sequence"/>
</dbReference>
<evidence type="ECO:0000313" key="3">
    <source>
        <dbReference type="Proteomes" id="UP000054477"/>
    </source>
</evidence>
<feature type="compositionally biased region" description="Basic and acidic residues" evidence="1">
    <location>
        <begin position="235"/>
        <end position="254"/>
    </location>
</feature>
<dbReference type="EMBL" id="KN838696">
    <property type="protein sequence ID" value="KIJ97339.1"/>
    <property type="molecule type" value="Genomic_DNA"/>
</dbReference>